<dbReference type="GO" id="GO:0016712">
    <property type="term" value="F:oxidoreductase activity, acting on paired donors, with incorporation or reduction of molecular oxygen, reduced flavin or flavoprotein as one donor, and incorporation of one atom of oxygen"/>
    <property type="evidence" value="ECO:0007669"/>
    <property type="project" value="TreeGrafter"/>
</dbReference>
<dbReference type="Gene3D" id="1.10.630.10">
    <property type="entry name" value="Cytochrome P450"/>
    <property type="match status" value="1"/>
</dbReference>
<dbReference type="AlphaFoldDB" id="A0AAV8X4Y2"/>
<dbReference type="InterPro" id="IPR050182">
    <property type="entry name" value="Cytochrome_P450_fam2"/>
</dbReference>
<gene>
    <name evidence="8" type="ORF">NQ318_015958</name>
</gene>
<evidence type="ECO:0000256" key="7">
    <source>
        <dbReference type="ARBA" id="ARBA00023033"/>
    </source>
</evidence>
<comment type="similarity">
    <text evidence="2">Belongs to the cytochrome P450 family.</text>
</comment>
<dbReference type="PANTHER" id="PTHR24300:SF376">
    <property type="entry name" value="CYTOCHROME P450 15A1"/>
    <property type="match status" value="1"/>
</dbReference>
<keyword evidence="5" id="KW-0560">Oxidoreductase</keyword>
<dbReference type="EMBL" id="JAPWTK010001197">
    <property type="protein sequence ID" value="KAJ8933572.1"/>
    <property type="molecule type" value="Genomic_DNA"/>
</dbReference>
<keyword evidence="6" id="KW-0408">Iron</keyword>
<dbReference type="GO" id="GO:0020037">
    <property type="term" value="F:heme binding"/>
    <property type="evidence" value="ECO:0007669"/>
    <property type="project" value="InterPro"/>
</dbReference>
<evidence type="ECO:0000313" key="9">
    <source>
        <dbReference type="Proteomes" id="UP001162162"/>
    </source>
</evidence>
<keyword evidence="4" id="KW-0479">Metal-binding</keyword>
<accession>A0AAV8X4Y2</accession>
<keyword evidence="9" id="KW-1185">Reference proteome</keyword>
<feature type="non-terminal residue" evidence="8">
    <location>
        <position position="423"/>
    </location>
</feature>
<dbReference type="InterPro" id="IPR036396">
    <property type="entry name" value="Cyt_P450_sf"/>
</dbReference>
<dbReference type="GO" id="GO:0006805">
    <property type="term" value="P:xenobiotic metabolic process"/>
    <property type="evidence" value="ECO:0007669"/>
    <property type="project" value="TreeGrafter"/>
</dbReference>
<evidence type="ECO:0000313" key="8">
    <source>
        <dbReference type="EMBL" id="KAJ8933572.1"/>
    </source>
</evidence>
<evidence type="ECO:0000256" key="1">
    <source>
        <dbReference type="ARBA" id="ARBA00001971"/>
    </source>
</evidence>
<evidence type="ECO:0000256" key="6">
    <source>
        <dbReference type="ARBA" id="ARBA00023004"/>
    </source>
</evidence>
<dbReference type="Proteomes" id="UP001162162">
    <property type="component" value="Unassembled WGS sequence"/>
</dbReference>
<name>A0AAV8X4Y2_9CUCU</name>
<reference evidence="8" key="1">
    <citation type="journal article" date="2023" name="Insect Mol. Biol.">
        <title>Genome sequencing provides insights into the evolution of gene families encoding plant cell wall-degrading enzymes in longhorned beetles.</title>
        <authorList>
            <person name="Shin N.R."/>
            <person name="Okamura Y."/>
            <person name="Kirsch R."/>
            <person name="Pauchet Y."/>
        </authorList>
    </citation>
    <scope>NUCLEOTIDE SEQUENCE</scope>
    <source>
        <strain evidence="8">AMC_N1</strain>
    </source>
</reference>
<comment type="caution">
    <text evidence="8">The sequence shown here is derived from an EMBL/GenBank/DDBJ whole genome shotgun (WGS) entry which is preliminary data.</text>
</comment>
<dbReference type="GO" id="GO:0008395">
    <property type="term" value="F:steroid hydroxylase activity"/>
    <property type="evidence" value="ECO:0007669"/>
    <property type="project" value="TreeGrafter"/>
</dbReference>
<protein>
    <submittedName>
        <fullName evidence="8">Uncharacterized protein</fullName>
    </submittedName>
</protein>
<dbReference type="SUPFAM" id="SSF48264">
    <property type="entry name" value="Cytochrome P450"/>
    <property type="match status" value="1"/>
</dbReference>
<proteinExistence type="inferred from homology"/>
<organism evidence="8 9">
    <name type="scientific">Aromia moschata</name>
    <dbReference type="NCBI Taxonomy" id="1265417"/>
    <lineage>
        <taxon>Eukaryota</taxon>
        <taxon>Metazoa</taxon>
        <taxon>Ecdysozoa</taxon>
        <taxon>Arthropoda</taxon>
        <taxon>Hexapoda</taxon>
        <taxon>Insecta</taxon>
        <taxon>Pterygota</taxon>
        <taxon>Neoptera</taxon>
        <taxon>Endopterygota</taxon>
        <taxon>Coleoptera</taxon>
        <taxon>Polyphaga</taxon>
        <taxon>Cucujiformia</taxon>
        <taxon>Chrysomeloidea</taxon>
        <taxon>Cerambycidae</taxon>
        <taxon>Cerambycinae</taxon>
        <taxon>Callichromatini</taxon>
        <taxon>Aromia</taxon>
    </lineage>
</organism>
<dbReference type="GO" id="GO:0005506">
    <property type="term" value="F:iron ion binding"/>
    <property type="evidence" value="ECO:0007669"/>
    <property type="project" value="InterPro"/>
</dbReference>
<keyword evidence="7" id="KW-0503">Monooxygenase</keyword>
<evidence type="ECO:0000256" key="4">
    <source>
        <dbReference type="ARBA" id="ARBA00022723"/>
    </source>
</evidence>
<evidence type="ECO:0000256" key="2">
    <source>
        <dbReference type="ARBA" id="ARBA00010617"/>
    </source>
</evidence>
<sequence>MVYRWLPFIGNSELKKLSKELGGLHLALAVIAKKYNTNVLGLNLGSEFVVTVFSYPVVRRVLTGHEYDGRPDNFFIRLRSMGTRKDTRPFTDLSDIRNANRINGNWIYAMRAGCEDFREVFPHEVIHFDHFSRSVKSFLNCIGKLEASIETGVEVADPELGTIFPGYVNSQNMRLWSAANPHFRLKLHYSHKKIGVWATASRSITGTDGEHWKIQSSFVATHLRNLGFGKKIMELTIKDEISEVLPILEANSHTTQVGMILAPAIINILWAVACGSRFDNNDARLIHLLEILDIRSRAFDMSGGTLNQYPWLRYIAPERTGYNFIKQLNYQLKELFMETITQHYQTWTEGRDDDLVYTYITEMKKANGHNTTFTGTEMKFRNKEHIFRGSMGVPVCDGDDRDVIKMVDGFRRGIGVRGVSKNQ</sequence>
<comment type="cofactor">
    <cofactor evidence="1">
        <name>heme</name>
        <dbReference type="ChEBI" id="CHEBI:30413"/>
    </cofactor>
</comment>
<dbReference type="PANTHER" id="PTHR24300">
    <property type="entry name" value="CYTOCHROME P450 508A4-RELATED"/>
    <property type="match status" value="1"/>
</dbReference>
<evidence type="ECO:0000256" key="5">
    <source>
        <dbReference type="ARBA" id="ARBA00023002"/>
    </source>
</evidence>
<dbReference type="GO" id="GO:0006082">
    <property type="term" value="P:organic acid metabolic process"/>
    <property type="evidence" value="ECO:0007669"/>
    <property type="project" value="TreeGrafter"/>
</dbReference>
<dbReference type="GO" id="GO:0005737">
    <property type="term" value="C:cytoplasm"/>
    <property type="evidence" value="ECO:0007669"/>
    <property type="project" value="TreeGrafter"/>
</dbReference>
<evidence type="ECO:0000256" key="3">
    <source>
        <dbReference type="ARBA" id="ARBA00022617"/>
    </source>
</evidence>
<keyword evidence="3" id="KW-0349">Heme</keyword>